<sequence length="56" mass="5975">MDLIEDMRQDAPPLEDLRRTPLGRIDPARAASVGGADTPDEADLGRIRSAPFGSAL</sequence>
<name>A0ABQ4BRR3_9ACTN</name>
<keyword evidence="3" id="KW-1185">Reference proteome</keyword>
<dbReference type="RefSeq" id="WP_239165076.1">
    <property type="nucleotide sequence ID" value="NZ_BAAATY010000064.1"/>
</dbReference>
<protein>
    <submittedName>
        <fullName evidence="2">Uncharacterized protein</fullName>
    </submittedName>
</protein>
<dbReference type="Proteomes" id="UP000624709">
    <property type="component" value="Unassembled WGS sequence"/>
</dbReference>
<organism evidence="2 3">
    <name type="scientific">Actinoplanes palleronii</name>
    <dbReference type="NCBI Taxonomy" id="113570"/>
    <lineage>
        <taxon>Bacteria</taxon>
        <taxon>Bacillati</taxon>
        <taxon>Actinomycetota</taxon>
        <taxon>Actinomycetes</taxon>
        <taxon>Micromonosporales</taxon>
        <taxon>Micromonosporaceae</taxon>
        <taxon>Actinoplanes</taxon>
    </lineage>
</organism>
<evidence type="ECO:0000256" key="1">
    <source>
        <dbReference type="SAM" id="MobiDB-lite"/>
    </source>
</evidence>
<reference evidence="2 3" key="1">
    <citation type="submission" date="2021-01" db="EMBL/GenBank/DDBJ databases">
        <title>Whole genome shotgun sequence of Actinoplanes palleronii NBRC 14916.</title>
        <authorList>
            <person name="Komaki H."/>
            <person name="Tamura T."/>
        </authorList>
    </citation>
    <scope>NUCLEOTIDE SEQUENCE [LARGE SCALE GENOMIC DNA]</scope>
    <source>
        <strain evidence="2 3">NBRC 14916</strain>
    </source>
</reference>
<evidence type="ECO:0000313" key="2">
    <source>
        <dbReference type="EMBL" id="GIE73378.1"/>
    </source>
</evidence>
<accession>A0ABQ4BRR3</accession>
<comment type="caution">
    <text evidence="2">The sequence shown here is derived from an EMBL/GenBank/DDBJ whole genome shotgun (WGS) entry which is preliminary data.</text>
</comment>
<dbReference type="EMBL" id="BOMS01000172">
    <property type="protein sequence ID" value="GIE73378.1"/>
    <property type="molecule type" value="Genomic_DNA"/>
</dbReference>
<proteinExistence type="predicted"/>
<gene>
    <name evidence="2" type="ORF">Apa02nite_094860</name>
</gene>
<feature type="region of interest" description="Disordered" evidence="1">
    <location>
        <begin position="1"/>
        <end position="56"/>
    </location>
</feature>
<feature type="compositionally biased region" description="Basic and acidic residues" evidence="1">
    <location>
        <begin position="1"/>
        <end position="19"/>
    </location>
</feature>
<evidence type="ECO:0000313" key="3">
    <source>
        <dbReference type="Proteomes" id="UP000624709"/>
    </source>
</evidence>